<dbReference type="Gene3D" id="1.10.443.10">
    <property type="entry name" value="Intergrase catalytic core"/>
    <property type="match status" value="1"/>
</dbReference>
<keyword evidence="4" id="KW-0233">DNA recombination</keyword>
<dbReference type="InterPro" id="IPR004107">
    <property type="entry name" value="Integrase_SAM-like_N"/>
</dbReference>
<dbReference type="InterPro" id="IPR050090">
    <property type="entry name" value="Tyrosine_recombinase_XerCD"/>
</dbReference>
<organism evidence="8">
    <name type="scientific">Uncultured Desulfatiglans sp</name>
    <dbReference type="NCBI Taxonomy" id="1748965"/>
    <lineage>
        <taxon>Bacteria</taxon>
        <taxon>Pseudomonadati</taxon>
        <taxon>Thermodesulfobacteriota</taxon>
        <taxon>Desulfobacteria</taxon>
        <taxon>Desulfatiglandales</taxon>
        <taxon>Desulfatiglandaceae</taxon>
        <taxon>Desulfatiglans</taxon>
        <taxon>environmental samples</taxon>
    </lineage>
</organism>
<evidence type="ECO:0000313" key="8">
    <source>
        <dbReference type="EMBL" id="VBB42092.1"/>
    </source>
</evidence>
<evidence type="ECO:0000256" key="5">
    <source>
        <dbReference type="PROSITE-ProRule" id="PRU01248"/>
    </source>
</evidence>
<sequence length="370" mass="42042">MGVTIRQKVKGKGQPWWVFIAHQGQRKSVRIGDKAAAEKVASALRERLKKGLLNLAEEKKAPPPSFQEASAKWLSYIEAMRKASTHERYDNAIKKHILPVFGEIRLDKITRGEIRDFLLEKFNEGLSKSSIGLLRDIVSGVFNFAIDEGLVKENPVTGITRRMQLKRERKEINPLAPDEIALVLETCKEIHPEHYPFFMLLARSGVRLGEALGLEWGDIDFNGRALWIRRSYRRGAYTTPKNTKARKVDMSDQLHAVLKAHMHQQKKAAMKTGKGELPALIFNRGGHVIEQNHIRRIFDRVLLKAGVRKVRIHDLRHSYASLLLSGGESVFYVKEQLGHSSINITVDRYGHWIPTEKKAGVNRLDETGTP</sequence>
<dbReference type="Pfam" id="PF00589">
    <property type="entry name" value="Phage_integrase"/>
    <property type="match status" value="1"/>
</dbReference>
<dbReference type="InterPro" id="IPR010998">
    <property type="entry name" value="Integrase_recombinase_N"/>
</dbReference>
<evidence type="ECO:0000256" key="4">
    <source>
        <dbReference type="ARBA" id="ARBA00023172"/>
    </source>
</evidence>
<dbReference type="InterPro" id="IPR044068">
    <property type="entry name" value="CB"/>
</dbReference>
<dbReference type="PROSITE" id="PS51898">
    <property type="entry name" value="TYR_RECOMBINASE"/>
    <property type="match status" value="1"/>
</dbReference>
<dbReference type="InterPro" id="IPR011010">
    <property type="entry name" value="DNA_brk_join_enz"/>
</dbReference>
<dbReference type="GO" id="GO:0015074">
    <property type="term" value="P:DNA integration"/>
    <property type="evidence" value="ECO:0007669"/>
    <property type="project" value="UniProtKB-KW"/>
</dbReference>
<accession>A0A653A363</accession>
<feature type="domain" description="Tyr recombinase" evidence="6">
    <location>
        <begin position="170"/>
        <end position="362"/>
    </location>
</feature>
<dbReference type="SUPFAM" id="SSF56349">
    <property type="entry name" value="DNA breaking-rejoining enzymes"/>
    <property type="match status" value="1"/>
</dbReference>
<dbReference type="PROSITE" id="PS51900">
    <property type="entry name" value="CB"/>
    <property type="match status" value="1"/>
</dbReference>
<dbReference type="PANTHER" id="PTHR30349">
    <property type="entry name" value="PHAGE INTEGRASE-RELATED"/>
    <property type="match status" value="1"/>
</dbReference>
<dbReference type="GO" id="GO:0003677">
    <property type="term" value="F:DNA binding"/>
    <property type="evidence" value="ECO:0007669"/>
    <property type="project" value="UniProtKB-UniRule"/>
</dbReference>
<dbReference type="AlphaFoldDB" id="A0A653A363"/>
<evidence type="ECO:0000259" key="7">
    <source>
        <dbReference type="PROSITE" id="PS51900"/>
    </source>
</evidence>
<protein>
    <submittedName>
        <fullName evidence="8">Integrase family protein</fullName>
    </submittedName>
</protein>
<feature type="domain" description="Core-binding (CB)" evidence="7">
    <location>
        <begin position="64"/>
        <end position="146"/>
    </location>
</feature>
<dbReference type="PANTHER" id="PTHR30349:SF64">
    <property type="entry name" value="PROPHAGE INTEGRASE INTD-RELATED"/>
    <property type="match status" value="1"/>
</dbReference>
<dbReference type="GO" id="GO:0006310">
    <property type="term" value="P:DNA recombination"/>
    <property type="evidence" value="ECO:0007669"/>
    <property type="project" value="UniProtKB-KW"/>
</dbReference>
<dbReference type="InterPro" id="IPR013762">
    <property type="entry name" value="Integrase-like_cat_sf"/>
</dbReference>
<dbReference type="Gene3D" id="1.10.150.130">
    <property type="match status" value="1"/>
</dbReference>
<evidence type="ECO:0000256" key="2">
    <source>
        <dbReference type="ARBA" id="ARBA00022908"/>
    </source>
</evidence>
<comment type="similarity">
    <text evidence="1">Belongs to the 'phage' integrase family.</text>
</comment>
<evidence type="ECO:0000256" key="3">
    <source>
        <dbReference type="ARBA" id="ARBA00023125"/>
    </source>
</evidence>
<evidence type="ECO:0000256" key="1">
    <source>
        <dbReference type="ARBA" id="ARBA00008857"/>
    </source>
</evidence>
<dbReference type="EMBL" id="UPXX01000013">
    <property type="protein sequence ID" value="VBB42092.1"/>
    <property type="molecule type" value="Genomic_DNA"/>
</dbReference>
<name>A0A653A363_UNCDX</name>
<keyword evidence="2" id="KW-0229">DNA integration</keyword>
<evidence type="ECO:0000259" key="6">
    <source>
        <dbReference type="PROSITE" id="PS51898"/>
    </source>
</evidence>
<dbReference type="CDD" id="cd01189">
    <property type="entry name" value="INT_ICEBs1_C_like"/>
    <property type="match status" value="1"/>
</dbReference>
<dbReference type="Pfam" id="PF14659">
    <property type="entry name" value="Phage_int_SAM_3"/>
    <property type="match status" value="1"/>
</dbReference>
<keyword evidence="3 5" id="KW-0238">DNA-binding</keyword>
<reference evidence="8" key="1">
    <citation type="submission" date="2018-07" db="EMBL/GenBank/DDBJ databases">
        <authorList>
            <consortium name="Genoscope - CEA"/>
            <person name="William W."/>
        </authorList>
    </citation>
    <scope>NUCLEOTIDE SEQUENCE</scope>
    <source>
        <strain evidence="8">IK1</strain>
    </source>
</reference>
<proteinExistence type="inferred from homology"/>
<dbReference type="InterPro" id="IPR002104">
    <property type="entry name" value="Integrase_catalytic"/>
</dbReference>
<gene>
    <name evidence="8" type="ORF">TRIP_B200232</name>
</gene>